<accession>A0A3N2DZ33</accession>
<feature type="domain" description="Gamma-glutamylcyclotransferase AIG2-like" evidence="4">
    <location>
        <begin position="5"/>
        <end position="117"/>
    </location>
</feature>
<dbReference type="GO" id="GO:0016740">
    <property type="term" value="F:transferase activity"/>
    <property type="evidence" value="ECO:0007669"/>
    <property type="project" value="UniProtKB-KW"/>
</dbReference>
<dbReference type="SUPFAM" id="SSF110857">
    <property type="entry name" value="Gamma-glutamyl cyclotransferase-like"/>
    <property type="match status" value="1"/>
</dbReference>
<organism evidence="5 6">
    <name type="scientific">Sinobacterium caligoides</name>
    <dbReference type="NCBI Taxonomy" id="933926"/>
    <lineage>
        <taxon>Bacteria</taxon>
        <taxon>Pseudomonadati</taxon>
        <taxon>Pseudomonadota</taxon>
        <taxon>Gammaproteobacteria</taxon>
        <taxon>Cellvibrionales</taxon>
        <taxon>Spongiibacteraceae</taxon>
        <taxon>Sinobacterium</taxon>
    </lineage>
</organism>
<keyword evidence="5" id="KW-0808">Transferase</keyword>
<sequence length="154" mass="17332">MTCYYFAYGSNMNVERMRERGLTVVSSQLGKISDCELLFDKAAHNDPGASYANIGYRQGGIVEGVLHELVDVSNIALLDHFEGTPIRYSRECYPVETVGGTMIAAWVYVANPGHRQAGLRPRRWYLEHLLCGESYLTPSYFAKLTKTRCIDEVV</sequence>
<comment type="caution">
    <text evidence="5">The sequence shown here is derived from an EMBL/GenBank/DDBJ whole genome shotgun (WGS) entry which is preliminary data.</text>
</comment>
<name>A0A3N2DZ33_9GAMM</name>
<dbReference type="OrthoDB" id="5401862at2"/>
<dbReference type="GO" id="GO:0003839">
    <property type="term" value="F:gamma-glutamylcyclotransferase activity"/>
    <property type="evidence" value="ECO:0007669"/>
    <property type="project" value="InterPro"/>
</dbReference>
<dbReference type="RefSeq" id="WP_123710975.1">
    <property type="nucleotide sequence ID" value="NZ_RKHR01000003.1"/>
</dbReference>
<keyword evidence="1" id="KW-0456">Lyase</keyword>
<evidence type="ECO:0000313" key="5">
    <source>
        <dbReference type="EMBL" id="ROS05027.1"/>
    </source>
</evidence>
<dbReference type="InterPro" id="IPR013024">
    <property type="entry name" value="GGCT-like"/>
</dbReference>
<dbReference type="InterPro" id="IPR036568">
    <property type="entry name" value="GGCT-like_sf"/>
</dbReference>
<dbReference type="InterPro" id="IPR009288">
    <property type="entry name" value="AIG2-like_dom"/>
</dbReference>
<evidence type="ECO:0000256" key="3">
    <source>
        <dbReference type="PIRSR" id="PIRSR617939-2"/>
    </source>
</evidence>
<evidence type="ECO:0000259" key="4">
    <source>
        <dbReference type="Pfam" id="PF06094"/>
    </source>
</evidence>
<evidence type="ECO:0000313" key="6">
    <source>
        <dbReference type="Proteomes" id="UP000275394"/>
    </source>
</evidence>
<evidence type="ECO:0000256" key="1">
    <source>
        <dbReference type="ARBA" id="ARBA00023239"/>
    </source>
</evidence>
<dbReference type="PANTHER" id="PTHR12935:SF0">
    <property type="entry name" value="GAMMA-GLUTAMYLCYCLOTRANSFERASE"/>
    <property type="match status" value="1"/>
</dbReference>
<dbReference type="EMBL" id="RKHR01000003">
    <property type="protein sequence ID" value="ROS05027.1"/>
    <property type="molecule type" value="Genomic_DNA"/>
</dbReference>
<evidence type="ECO:0000256" key="2">
    <source>
        <dbReference type="PIRSR" id="PIRSR617939-1"/>
    </source>
</evidence>
<feature type="active site" description="Proton acceptor" evidence="2">
    <location>
        <position position="82"/>
    </location>
</feature>
<feature type="binding site" evidence="3">
    <location>
        <begin position="5"/>
        <end position="10"/>
    </location>
    <ligand>
        <name>substrate</name>
    </ligand>
</feature>
<dbReference type="Gene3D" id="3.10.490.10">
    <property type="entry name" value="Gamma-glutamyl cyclotransferase-like"/>
    <property type="match status" value="1"/>
</dbReference>
<protein>
    <submittedName>
        <fullName evidence="5">Gamma-glutamyl AIG2-like cyclotransferase</fullName>
    </submittedName>
</protein>
<dbReference type="AlphaFoldDB" id="A0A3N2DZ33"/>
<dbReference type="InterPro" id="IPR017939">
    <property type="entry name" value="G-Glutamylcylcotransferase"/>
</dbReference>
<proteinExistence type="predicted"/>
<dbReference type="PANTHER" id="PTHR12935">
    <property type="entry name" value="GAMMA-GLUTAMYLCYCLOTRANSFERASE"/>
    <property type="match status" value="1"/>
</dbReference>
<keyword evidence="6" id="KW-1185">Reference proteome</keyword>
<dbReference type="CDD" id="cd06661">
    <property type="entry name" value="GGCT_like"/>
    <property type="match status" value="1"/>
</dbReference>
<dbReference type="Pfam" id="PF06094">
    <property type="entry name" value="GGACT"/>
    <property type="match status" value="1"/>
</dbReference>
<dbReference type="Proteomes" id="UP000275394">
    <property type="component" value="Unassembled WGS sequence"/>
</dbReference>
<reference evidence="5 6" key="1">
    <citation type="submission" date="2018-11" db="EMBL/GenBank/DDBJ databases">
        <title>Genomic Encyclopedia of Type Strains, Phase IV (KMG-IV): sequencing the most valuable type-strain genomes for metagenomic binning, comparative biology and taxonomic classification.</title>
        <authorList>
            <person name="Goeker M."/>
        </authorList>
    </citation>
    <scope>NUCLEOTIDE SEQUENCE [LARGE SCALE GENOMIC DNA]</scope>
    <source>
        <strain evidence="5 6">DSM 100316</strain>
    </source>
</reference>
<gene>
    <name evidence="5" type="ORF">EDC56_0549</name>
</gene>